<dbReference type="InterPro" id="IPR032466">
    <property type="entry name" value="Metal_Hydrolase"/>
</dbReference>
<dbReference type="KEGG" id="ppho:CTZ24_26120"/>
<geneLocation type="plasmid" evidence="4">
    <name>pmsr2d</name>
</geneLocation>
<dbReference type="Proteomes" id="UP000424872">
    <property type="component" value="Plasmid pMSR2D"/>
</dbReference>
<dbReference type="InterPro" id="IPR006680">
    <property type="entry name" value="Amidohydro-rel"/>
</dbReference>
<dbReference type="EMBL" id="JAUOOM010000008">
    <property type="protein sequence ID" value="MDO6406978.1"/>
    <property type="molecule type" value="Genomic_DNA"/>
</dbReference>
<reference evidence="3" key="2">
    <citation type="journal article" date="2020" name="Environ. Microbiol.">
        <title>The extreme plant-growth-promoting properties of Pantoea phytobeneficialis MSR2 revealed by functional and genomic analysis.</title>
        <authorList>
            <person name="Nascimento F.X."/>
            <person name="Hernandez A.G."/>
            <person name="Glick B.R."/>
            <person name="Rossi M.J."/>
        </authorList>
    </citation>
    <scope>NUCLEOTIDE SEQUENCE</scope>
    <source>
        <strain evidence="3">MSR2</strain>
    </source>
</reference>
<geneLocation type="plasmid" evidence="3">
    <name>pMSR2D</name>
</geneLocation>
<dbReference type="PANTHER" id="PTHR42717">
    <property type="entry name" value="DIHYDROOROTASE-RELATED"/>
    <property type="match status" value="1"/>
</dbReference>
<evidence type="ECO:0000313" key="2">
    <source>
        <dbReference type="EMBL" id="MDO6406978.1"/>
    </source>
</evidence>
<dbReference type="InterPro" id="IPR011059">
    <property type="entry name" value="Metal-dep_hydrolase_composite"/>
</dbReference>
<dbReference type="PANTHER" id="PTHR42717:SF1">
    <property type="entry name" value="IMIDAZOLONEPROPIONASE AND RELATED AMIDOHYDROLASES"/>
    <property type="match status" value="1"/>
</dbReference>
<dbReference type="Proteomes" id="UP001171299">
    <property type="component" value="Unassembled WGS sequence"/>
</dbReference>
<keyword evidence="3" id="KW-0614">Plasmid</keyword>
<evidence type="ECO:0000313" key="5">
    <source>
        <dbReference type="Proteomes" id="UP001171299"/>
    </source>
</evidence>
<dbReference type="SUPFAM" id="SSF51338">
    <property type="entry name" value="Composite domain of metallo-dependent hydrolases"/>
    <property type="match status" value="1"/>
</dbReference>
<keyword evidence="3" id="KW-0378">Hydrolase</keyword>
<organism evidence="3 4">
    <name type="scientific">Pantoea phytobeneficialis</name>
    <dbReference type="NCBI Taxonomy" id="2052056"/>
    <lineage>
        <taxon>Bacteria</taxon>
        <taxon>Pseudomonadati</taxon>
        <taxon>Pseudomonadota</taxon>
        <taxon>Gammaproteobacteria</taxon>
        <taxon>Enterobacterales</taxon>
        <taxon>Erwiniaceae</taxon>
        <taxon>Pantoea</taxon>
    </lineage>
</organism>
<dbReference type="GO" id="GO:0016810">
    <property type="term" value="F:hydrolase activity, acting on carbon-nitrogen (but not peptide) bonds"/>
    <property type="evidence" value="ECO:0007669"/>
    <property type="project" value="InterPro"/>
</dbReference>
<evidence type="ECO:0000313" key="3">
    <source>
        <dbReference type="EMBL" id="QGR09943.1"/>
    </source>
</evidence>
<keyword evidence="5" id="KW-1185">Reference proteome</keyword>
<accession>A0AAP9KSC9</accession>
<protein>
    <submittedName>
        <fullName evidence="3">Metal-dependent hydrolase</fullName>
    </submittedName>
    <submittedName>
        <fullName evidence="2">Metallo-dependent hydrolase</fullName>
    </submittedName>
</protein>
<evidence type="ECO:0000313" key="4">
    <source>
        <dbReference type="Proteomes" id="UP000424872"/>
    </source>
</evidence>
<dbReference type="EMBL" id="CP024640">
    <property type="protein sequence ID" value="QGR09943.1"/>
    <property type="molecule type" value="Genomic_DNA"/>
</dbReference>
<name>A0AAP9KSC9_9GAMM</name>
<reference evidence="4" key="1">
    <citation type="submission" date="2017-11" db="EMBL/GenBank/DDBJ databases">
        <title>Genome sequence of Pantoea sp. MSR2.</title>
        <authorList>
            <person name="Nascimento F.X."/>
        </authorList>
    </citation>
    <scope>NUCLEOTIDE SEQUENCE [LARGE SCALE GENOMIC DNA]</scope>
    <source>
        <strain evidence="4">MSR2</strain>
        <plasmid evidence="4">pmsr2d</plasmid>
    </source>
</reference>
<dbReference type="InterPro" id="IPR020043">
    <property type="entry name" value="Deacetylase_Atu3266-like"/>
</dbReference>
<dbReference type="GO" id="GO:0019213">
    <property type="term" value="F:deacetylase activity"/>
    <property type="evidence" value="ECO:0007669"/>
    <property type="project" value="InterPro"/>
</dbReference>
<dbReference type="SUPFAM" id="SSF51556">
    <property type="entry name" value="Metallo-dependent hydrolases"/>
    <property type="match status" value="1"/>
</dbReference>
<dbReference type="RefSeq" id="WP_208727343.1">
    <property type="nucleotide sequence ID" value="NZ_CP024640.1"/>
</dbReference>
<feature type="domain" description="Amidohydrolase-related" evidence="1">
    <location>
        <begin position="54"/>
        <end position="338"/>
    </location>
</feature>
<proteinExistence type="predicted"/>
<evidence type="ECO:0000259" key="1">
    <source>
        <dbReference type="Pfam" id="PF01979"/>
    </source>
</evidence>
<dbReference type="AlphaFoldDB" id="A0AAP9KSC9"/>
<gene>
    <name evidence="3" type="ORF">CTZ24_26120</name>
    <name evidence="2" type="ORF">Q3404_10335</name>
</gene>
<sequence length="378" mass="41644">MPEKHLLIKNAIVIDPARGTECRQDIHILNDVIAPEDTPVSGTTEIIDAAGCYAFPGLIDYHAHVFYGGTHSSVPPDLATLPFGVTTVVDAGSAGSANVESFLRDQIPRSLVRIKAYVAAYPAGQLWQEENHDPAYFDLPRLQQLFRQYPDVLLGLKLKEERGIVGELGSRPMIRAVEMAETLNCRVAVHMTDPVQTTEQLLEIFRAGDVFAHCYHGKGDTLLDEQGRVKPAARQARQRGVIFDCAHGRNNFSQRVAQRAVEDDFLPDIISSDLSSMTLHRAPVYGLPWVMSKFLALGLSLHQVVACCTARPAALLGMQHQIGTLAPGSYADVALFRLENRSITFTDVHQHTLTGSQLLMPQLTLKAGVPLWRAADFY</sequence>
<dbReference type="Pfam" id="PF01979">
    <property type="entry name" value="Amidohydro_1"/>
    <property type="match status" value="1"/>
</dbReference>
<dbReference type="NCBIfam" id="NF009060">
    <property type="entry name" value="PRK12394.1"/>
    <property type="match status" value="1"/>
</dbReference>
<dbReference type="Gene3D" id="3.20.20.140">
    <property type="entry name" value="Metal-dependent hydrolases"/>
    <property type="match status" value="1"/>
</dbReference>
<dbReference type="Gene3D" id="2.30.40.10">
    <property type="entry name" value="Urease, subunit C, domain 1"/>
    <property type="match status" value="1"/>
</dbReference>
<reference evidence="2" key="3">
    <citation type="submission" date="2023-07" db="EMBL/GenBank/DDBJ databases">
        <title>The extreme plant-growth-promoting properties of Pantoea phytobeneficialis PF55 revealed by functional and genomic analysis.</title>
        <authorList>
            <person name="Nascimento F.X."/>
            <person name="Marcio R.J."/>
        </authorList>
    </citation>
    <scope>NUCLEOTIDE SEQUENCE</scope>
    <source>
        <strain evidence="2">PF55</strain>
    </source>
</reference>